<dbReference type="OrthoDB" id="4374883at2"/>
<keyword evidence="1" id="KW-0812">Transmembrane</keyword>
<sequence length="127" mass="12718">MTEKAPKTSKPATKAAVAKPAAAEAAAPAAPTVTVVSSEKTNTLSIVALVAGIVGLTFIPFLASIVAVVTGHMARAEVRRTGEQGGGLALAGLIMGYVGIGLAVLVISLLFAFLGVVIASGMGNYYY</sequence>
<feature type="transmembrane region" description="Helical" evidence="1">
    <location>
        <begin position="90"/>
        <end position="119"/>
    </location>
</feature>
<gene>
    <name evidence="3" type="ORF">AUMI_111780</name>
</gene>
<dbReference type="Pfam" id="PF13828">
    <property type="entry name" value="DUF4190"/>
    <property type="match status" value="1"/>
</dbReference>
<organism evidence="3 4">
    <name type="scientific">Aurantimicrobium minutum</name>
    <dbReference type="NCBI Taxonomy" id="708131"/>
    <lineage>
        <taxon>Bacteria</taxon>
        <taxon>Bacillati</taxon>
        <taxon>Actinomycetota</taxon>
        <taxon>Actinomycetes</taxon>
        <taxon>Micrococcales</taxon>
        <taxon>Microbacteriaceae</taxon>
        <taxon>Aurantimicrobium</taxon>
    </lineage>
</organism>
<dbReference type="Proteomes" id="UP000243847">
    <property type="component" value="Chromosome sequence1"/>
</dbReference>
<feature type="transmembrane region" description="Helical" evidence="1">
    <location>
        <begin position="46"/>
        <end position="69"/>
    </location>
</feature>
<keyword evidence="1" id="KW-1133">Transmembrane helix</keyword>
<dbReference type="AlphaFoldDB" id="A0A173LXU1"/>
<dbReference type="EMBL" id="AP017457">
    <property type="protein sequence ID" value="BAU99720.1"/>
    <property type="molecule type" value="Genomic_DNA"/>
</dbReference>
<evidence type="ECO:0000313" key="3">
    <source>
        <dbReference type="EMBL" id="BAU99720.1"/>
    </source>
</evidence>
<dbReference type="GeneID" id="80452366"/>
<proteinExistence type="predicted"/>
<evidence type="ECO:0000313" key="4">
    <source>
        <dbReference type="Proteomes" id="UP000243847"/>
    </source>
</evidence>
<keyword evidence="1" id="KW-0472">Membrane</keyword>
<reference evidence="3 4" key="1">
    <citation type="journal article" date="2016" name="Genome Announc.">
        <title>Complete Genome Sequence of Aurantimicrobium minutum Type Strain KNCT, a Planktonic Ultramicrobacterium Isolated from River Water.</title>
        <authorList>
            <person name="Nakai R."/>
            <person name="Fujisawa T."/>
            <person name="Nakamura Y."/>
            <person name="Nishide H."/>
            <person name="Uchiyama I."/>
            <person name="Baba T."/>
            <person name="Toyoda A."/>
            <person name="Fujiyama A."/>
            <person name="Naganuma T."/>
            <person name="Niki H."/>
        </authorList>
    </citation>
    <scope>NUCLEOTIDE SEQUENCE [LARGE SCALE GENOMIC DNA]</scope>
    <source>
        <strain evidence="3 4">KNC</strain>
    </source>
</reference>
<accession>A0A173LXU1</accession>
<protein>
    <recommendedName>
        <fullName evidence="2">DUF4190 domain-containing protein</fullName>
    </recommendedName>
</protein>
<dbReference type="KEGG" id="amin:AUMI_111780"/>
<dbReference type="InterPro" id="IPR025241">
    <property type="entry name" value="DUF4190"/>
</dbReference>
<dbReference type="RefSeq" id="WP_096382473.1">
    <property type="nucleotide sequence ID" value="NZ_AP017457.1"/>
</dbReference>
<evidence type="ECO:0000259" key="2">
    <source>
        <dbReference type="Pfam" id="PF13828"/>
    </source>
</evidence>
<evidence type="ECO:0000256" key="1">
    <source>
        <dbReference type="SAM" id="Phobius"/>
    </source>
</evidence>
<name>A0A173LXU1_9MICO</name>
<feature type="domain" description="DUF4190" evidence="2">
    <location>
        <begin position="44"/>
        <end position="105"/>
    </location>
</feature>